<proteinExistence type="predicted"/>
<keyword evidence="2" id="KW-1185">Reference proteome</keyword>
<dbReference type="Pfam" id="PF09950">
    <property type="entry name" value="Major_capside"/>
    <property type="match status" value="1"/>
</dbReference>
<dbReference type="RefSeq" id="WP_026878517.1">
    <property type="nucleotide sequence ID" value="NZ_AZOD01000009.1"/>
</dbReference>
<reference evidence="1 2" key="1">
    <citation type="submission" date="2024-03" db="EMBL/GenBank/DDBJ databases">
        <title>Complete Genome Sequence and Annotation of Ignatzschineria larvae DSM 13226.</title>
        <authorList>
            <person name="Cantrell E."/>
            <person name="Burcham Z.M."/>
        </authorList>
    </citation>
    <scope>NUCLEOTIDE SEQUENCE [LARGE SCALE GENOMIC DNA]</scope>
    <source>
        <strain evidence="1 2">DSM 13226</strain>
    </source>
</reference>
<dbReference type="InterPro" id="IPR020049">
    <property type="entry name" value="Major_capsid-like"/>
</dbReference>
<name>A0ABZ3BXD7_9GAMM</name>
<sequence length="317" mass="35271">MMENQEFELVLEEALNERDVQLQEKVLPEINIAEALPVVEGLEFGVETEDYGVTSVIGSVKDGIIGNKTNSLVTIDSEIEWRKANVGSWGKAAVWTLQELEKIAKLGITLDSKKQDDLYANALATIQYAGYIGHQGVVGQVGLLNSDDVEVVKDASGKALKDMTSTEAVEMILDVYNRAWAKSDYRIQPTHIAIDAIDFMTLVQKFEVASTVVGTDMLPIGAMDRIMAALRKATNDSTFTVNFVKVPSRYAQGINKGFNRLVCYVYDEQYVAMKVHMPELLPTRQRDLLTFECGYRASFTGALWKEPDSATYLDYKA</sequence>
<gene>
    <name evidence="1" type="ORF">WMO13_06560</name>
</gene>
<dbReference type="PIRSF" id="PIRSF029202">
    <property type="entry name" value="UCP029202"/>
    <property type="match status" value="1"/>
</dbReference>
<evidence type="ECO:0000313" key="2">
    <source>
        <dbReference type="Proteomes" id="UP001449178"/>
    </source>
</evidence>
<dbReference type="EMBL" id="CP150637">
    <property type="protein sequence ID" value="WZW87042.1"/>
    <property type="molecule type" value="Genomic_DNA"/>
</dbReference>
<evidence type="ECO:0000313" key="1">
    <source>
        <dbReference type="EMBL" id="WZW87042.1"/>
    </source>
</evidence>
<protein>
    <submittedName>
        <fullName evidence="1">Major capsid family protein</fullName>
    </submittedName>
</protein>
<organism evidence="1 2">
    <name type="scientific">Ignatzschineria larvae DSM 13226</name>
    <dbReference type="NCBI Taxonomy" id="1111732"/>
    <lineage>
        <taxon>Bacteria</taxon>
        <taxon>Pseudomonadati</taxon>
        <taxon>Pseudomonadota</taxon>
        <taxon>Gammaproteobacteria</taxon>
        <taxon>Cardiobacteriales</taxon>
        <taxon>Ignatzschineriaceae</taxon>
        <taxon>Ignatzschineria</taxon>
    </lineage>
</organism>
<accession>A0ABZ3BXD7</accession>
<dbReference type="Proteomes" id="UP001449178">
    <property type="component" value="Chromosome"/>
</dbReference>